<comment type="caution">
    <text evidence="11">The sequence shown here is derived from an EMBL/GenBank/DDBJ whole genome shotgun (WGS) entry which is preliminary data.</text>
</comment>
<evidence type="ECO:0000313" key="11">
    <source>
        <dbReference type="EMBL" id="KAI1887471.1"/>
    </source>
</evidence>
<proteinExistence type="inferred from homology"/>
<sequence length="384" mass="44829">MAASSSRVDDTNNNIPTYEYIDINTKTFHVGAFESLWKEQLKPNYYSLQDTPQATEDEEFAKEMGIPSETIEELKVICSPDSLRCHPENEPPDMNVVPADPGLLTLRLRKRRQDYKETLHRDFTCRQDLYATELESLAMGRRPLDPADLVPEGEIILTFRIHYPLIFERFKYVRPYQTLQVLGSQKLTELRDAICCVSDLQVSGEFSNTPDIAPDFISKDHYKSAFFYLEGIFYNDMRYPDCRELSETIIEWAKSRDFPTFQTEKMEETTFRELKIKIGYPYLYCHQGDCEHVVIITDIRLAHQDDCLDRKLYPLLTYKHRVVTRKCAVCHLYISRWITTNDSFAPTDPCLFCDQCFRMLHYDSFGNKQGDFLAYPFVDAGAFN</sequence>
<reference evidence="11" key="1">
    <citation type="submission" date="2021-01" db="EMBL/GenBank/DDBJ databases">
        <authorList>
            <person name="Zahm M."/>
            <person name="Roques C."/>
            <person name="Cabau C."/>
            <person name="Klopp C."/>
            <person name="Donnadieu C."/>
            <person name="Jouanno E."/>
            <person name="Lampietro C."/>
            <person name="Louis A."/>
            <person name="Herpin A."/>
            <person name="Echchiki A."/>
            <person name="Berthelot C."/>
            <person name="Parey E."/>
            <person name="Roest-Crollius H."/>
            <person name="Braasch I."/>
            <person name="Postlethwait J."/>
            <person name="Bobe J."/>
            <person name="Montfort J."/>
            <person name="Bouchez O."/>
            <person name="Begum T."/>
            <person name="Mejri S."/>
            <person name="Adams A."/>
            <person name="Chen W.-J."/>
            <person name="Guiguen Y."/>
        </authorList>
    </citation>
    <scope>NUCLEOTIDE SEQUENCE</scope>
    <source>
        <tissue evidence="11">Blood</tissue>
    </source>
</reference>
<dbReference type="Proteomes" id="UP000829720">
    <property type="component" value="Unassembled WGS sequence"/>
</dbReference>
<dbReference type="OrthoDB" id="46583at2759"/>
<evidence type="ECO:0000256" key="5">
    <source>
        <dbReference type="ARBA" id="ARBA00023125"/>
    </source>
</evidence>
<organism evidence="11 12">
    <name type="scientific">Albula goreensis</name>
    <dbReference type="NCBI Taxonomy" id="1534307"/>
    <lineage>
        <taxon>Eukaryota</taxon>
        <taxon>Metazoa</taxon>
        <taxon>Chordata</taxon>
        <taxon>Craniata</taxon>
        <taxon>Vertebrata</taxon>
        <taxon>Euteleostomi</taxon>
        <taxon>Actinopterygii</taxon>
        <taxon>Neopterygii</taxon>
        <taxon>Teleostei</taxon>
        <taxon>Albuliformes</taxon>
        <taxon>Albulidae</taxon>
        <taxon>Albula</taxon>
    </lineage>
</organism>
<keyword evidence="12" id="KW-1185">Reference proteome</keyword>
<comment type="subcellular location">
    <subcellularLocation>
        <location evidence="1">Nucleus</location>
    </subcellularLocation>
</comment>
<dbReference type="GO" id="GO:0000978">
    <property type="term" value="F:RNA polymerase II cis-regulatory region sequence-specific DNA binding"/>
    <property type="evidence" value="ECO:0007669"/>
    <property type="project" value="TreeGrafter"/>
</dbReference>
<evidence type="ECO:0000256" key="10">
    <source>
        <dbReference type="ARBA" id="ARBA00029606"/>
    </source>
</evidence>
<protein>
    <recommendedName>
        <fullName evidence="3">snRNA-activating protein complex subunit 3</fullName>
    </recommendedName>
    <alternativeName>
        <fullName evidence="10">Small nuclear RNA-activating complex polypeptide 3</fullName>
    </alternativeName>
</protein>
<dbReference type="EMBL" id="JAERUA010000018">
    <property type="protein sequence ID" value="KAI1887471.1"/>
    <property type="molecule type" value="Genomic_DNA"/>
</dbReference>
<comment type="function">
    <text evidence="8">Part of the SNAPc complex required for the transcription of both RNA polymerase II and III small-nuclear RNA genes. Binds to the proximal sequence element (PSE), a non-TATA-box basal promoter element common to these 2 types of genes. Recruits TBP and BRF2 to the U6 snRNA TATA box.</text>
</comment>
<dbReference type="PANTHER" id="PTHR13421">
    <property type="entry name" value="SNRNA-ACTIVATING PROTEIN COMPLEX SUBUNIT 3"/>
    <property type="match status" value="1"/>
</dbReference>
<evidence type="ECO:0000313" key="12">
    <source>
        <dbReference type="Proteomes" id="UP000829720"/>
    </source>
</evidence>
<dbReference type="PANTHER" id="PTHR13421:SF16">
    <property type="entry name" value="SNRNA-ACTIVATING PROTEIN COMPLEX SUBUNIT 3"/>
    <property type="match status" value="1"/>
</dbReference>
<keyword evidence="7" id="KW-0539">Nucleus</keyword>
<keyword evidence="4" id="KW-0805">Transcription regulation</keyword>
<accession>A0A8T3CU10</accession>
<name>A0A8T3CU10_9TELE</name>
<evidence type="ECO:0000256" key="9">
    <source>
        <dbReference type="ARBA" id="ARBA00025958"/>
    </source>
</evidence>
<dbReference type="GO" id="GO:0001046">
    <property type="term" value="F:core promoter sequence-specific DNA binding"/>
    <property type="evidence" value="ECO:0007669"/>
    <property type="project" value="TreeGrafter"/>
</dbReference>
<evidence type="ECO:0000256" key="7">
    <source>
        <dbReference type="ARBA" id="ARBA00023242"/>
    </source>
</evidence>
<evidence type="ECO:0000256" key="8">
    <source>
        <dbReference type="ARBA" id="ARBA00025193"/>
    </source>
</evidence>
<dbReference type="GO" id="GO:0003681">
    <property type="term" value="F:bent DNA binding"/>
    <property type="evidence" value="ECO:0007669"/>
    <property type="project" value="TreeGrafter"/>
</dbReference>
<evidence type="ECO:0000256" key="1">
    <source>
        <dbReference type="ARBA" id="ARBA00004123"/>
    </source>
</evidence>
<evidence type="ECO:0000256" key="4">
    <source>
        <dbReference type="ARBA" id="ARBA00023015"/>
    </source>
</evidence>
<keyword evidence="5" id="KW-0238">DNA-binding</keyword>
<dbReference type="InterPro" id="IPR022042">
    <property type="entry name" value="snRNA-activating_su3"/>
</dbReference>
<evidence type="ECO:0000256" key="3">
    <source>
        <dbReference type="ARBA" id="ARBA00013634"/>
    </source>
</evidence>
<dbReference type="AlphaFoldDB" id="A0A8T3CU10"/>
<dbReference type="GO" id="GO:0005634">
    <property type="term" value="C:nucleus"/>
    <property type="evidence" value="ECO:0007669"/>
    <property type="project" value="UniProtKB-SubCell"/>
</dbReference>
<comment type="similarity">
    <text evidence="2">Belongs to the SNAPC3/SRD2 family.</text>
</comment>
<evidence type="ECO:0000256" key="2">
    <source>
        <dbReference type="ARBA" id="ARBA00010410"/>
    </source>
</evidence>
<dbReference type="Pfam" id="PF12251">
    <property type="entry name" value="SNAPC3"/>
    <property type="match status" value="1"/>
</dbReference>
<gene>
    <name evidence="11" type="ORF">AGOR_G00190640</name>
</gene>
<evidence type="ECO:0000256" key="6">
    <source>
        <dbReference type="ARBA" id="ARBA00023163"/>
    </source>
</evidence>
<dbReference type="GO" id="GO:0019185">
    <property type="term" value="C:snRNA-activating protein complex"/>
    <property type="evidence" value="ECO:0007669"/>
    <property type="project" value="TreeGrafter"/>
</dbReference>
<dbReference type="GO" id="GO:0001006">
    <property type="term" value="F:RNA polymerase III type 3 promoter sequence-specific DNA binding"/>
    <property type="evidence" value="ECO:0007669"/>
    <property type="project" value="TreeGrafter"/>
</dbReference>
<dbReference type="GO" id="GO:0042795">
    <property type="term" value="P:snRNA transcription by RNA polymerase II"/>
    <property type="evidence" value="ECO:0007669"/>
    <property type="project" value="TreeGrafter"/>
</dbReference>
<keyword evidence="6" id="KW-0804">Transcription</keyword>
<dbReference type="GO" id="GO:0042796">
    <property type="term" value="P:snRNA transcription by RNA polymerase III"/>
    <property type="evidence" value="ECO:0007669"/>
    <property type="project" value="TreeGrafter"/>
</dbReference>
<comment type="subunit">
    <text evidence="9">Part of the SNAPc complex composed of 5 subunits: SNAPC1, SNAPC2, SNAPC3, SNAPC4 and SNAPC5. SNAPC3 interacts with SNAPC1.</text>
</comment>